<evidence type="ECO:0000259" key="3">
    <source>
        <dbReference type="Pfam" id="PF04419"/>
    </source>
</evidence>
<gene>
    <name evidence="4" type="ORF">APZ42_028564</name>
</gene>
<feature type="domain" description="Small EDRK-rich factor-like N-terminal" evidence="3">
    <location>
        <begin position="1"/>
        <end position="42"/>
    </location>
</feature>
<dbReference type="InterPro" id="IPR040211">
    <property type="entry name" value="SERF1/2-like"/>
</dbReference>
<dbReference type="Proteomes" id="UP000076858">
    <property type="component" value="Unassembled WGS sequence"/>
</dbReference>
<reference evidence="4 5" key="1">
    <citation type="submission" date="2016-03" db="EMBL/GenBank/DDBJ databases">
        <title>EvidentialGene: Evidence-directed Construction of Genes on Genomes.</title>
        <authorList>
            <person name="Gilbert D.G."/>
            <person name="Choi J.-H."/>
            <person name="Mockaitis K."/>
            <person name="Colbourne J."/>
            <person name="Pfrender M."/>
        </authorList>
    </citation>
    <scope>NUCLEOTIDE SEQUENCE [LARGE SCALE GENOMIC DNA]</scope>
    <source>
        <strain evidence="4 5">Xinb3</strain>
        <tissue evidence="4">Complete organism</tissue>
    </source>
</reference>
<dbReference type="PANTHER" id="PTHR13596:SF0">
    <property type="entry name" value="SI:CH211-39K3.2-RELATED"/>
    <property type="match status" value="1"/>
</dbReference>
<evidence type="ECO:0000313" key="4">
    <source>
        <dbReference type="EMBL" id="KZS07461.1"/>
    </source>
</evidence>
<dbReference type="GO" id="GO:0005829">
    <property type="term" value="C:cytosol"/>
    <property type="evidence" value="ECO:0007669"/>
    <property type="project" value="TreeGrafter"/>
</dbReference>
<dbReference type="PANTHER" id="PTHR13596">
    <property type="entry name" value="SMALL EDRK-RICH FACTOR 1"/>
    <property type="match status" value="1"/>
</dbReference>
<proteinExistence type="inferred from homology"/>
<dbReference type="Pfam" id="PF04419">
    <property type="entry name" value="SERF-like_N"/>
    <property type="match status" value="1"/>
</dbReference>
<dbReference type="EMBL" id="LRGB01002451">
    <property type="protein sequence ID" value="KZS07461.1"/>
    <property type="molecule type" value="Genomic_DNA"/>
</dbReference>
<evidence type="ECO:0000256" key="2">
    <source>
        <dbReference type="SAM" id="MobiDB-lite"/>
    </source>
</evidence>
<evidence type="ECO:0000256" key="1">
    <source>
        <dbReference type="ARBA" id="ARBA00007309"/>
    </source>
</evidence>
<sequence length="67" mass="7410">MTRGNQRDLARDKAAKKAADLQKSKSAAEKEGNKGLSLEARKQRDADLMREKQKLKDLKAAEAAAKK</sequence>
<accession>A0A164Q616</accession>
<keyword evidence="5" id="KW-1185">Reference proteome</keyword>
<protein>
    <submittedName>
        <fullName evidence="4">SERF-like protein</fullName>
    </submittedName>
</protein>
<feature type="region of interest" description="Disordered" evidence="2">
    <location>
        <begin position="1"/>
        <end position="46"/>
    </location>
</feature>
<comment type="caution">
    <text evidence="4">The sequence shown here is derived from an EMBL/GenBank/DDBJ whole genome shotgun (WGS) entry which is preliminary data.</text>
</comment>
<dbReference type="AlphaFoldDB" id="A0A164Q616"/>
<name>A0A164Q616_9CRUS</name>
<comment type="similarity">
    <text evidence="1">Belongs to the SERF family.</text>
</comment>
<evidence type="ECO:0000313" key="5">
    <source>
        <dbReference type="Proteomes" id="UP000076858"/>
    </source>
</evidence>
<organism evidence="4 5">
    <name type="scientific">Daphnia magna</name>
    <dbReference type="NCBI Taxonomy" id="35525"/>
    <lineage>
        <taxon>Eukaryota</taxon>
        <taxon>Metazoa</taxon>
        <taxon>Ecdysozoa</taxon>
        <taxon>Arthropoda</taxon>
        <taxon>Crustacea</taxon>
        <taxon>Branchiopoda</taxon>
        <taxon>Diplostraca</taxon>
        <taxon>Cladocera</taxon>
        <taxon>Anomopoda</taxon>
        <taxon>Daphniidae</taxon>
        <taxon>Daphnia</taxon>
    </lineage>
</organism>
<dbReference type="InterPro" id="IPR007513">
    <property type="entry name" value="SERF-like_N"/>
</dbReference>
<dbReference type="STRING" id="35525.A0A164Q616"/>